<dbReference type="Proteomes" id="UP000295238">
    <property type="component" value="Unassembled WGS sequence"/>
</dbReference>
<keyword evidence="1" id="KW-0732">Signal</keyword>
<reference evidence="2 3" key="1">
    <citation type="submission" date="2019-03" db="EMBL/GenBank/DDBJ databases">
        <title>Rhizobium sp. nov., an bacterium isolated from biocrust in Mu Us Desert.</title>
        <authorList>
            <person name="Lixiong L."/>
        </authorList>
    </citation>
    <scope>NUCLEOTIDE SEQUENCE [LARGE SCALE GENOMIC DNA]</scope>
    <source>
        <strain evidence="2 3">SPY-1</strain>
    </source>
</reference>
<feature type="signal peptide" evidence="1">
    <location>
        <begin position="1"/>
        <end position="21"/>
    </location>
</feature>
<dbReference type="AlphaFoldDB" id="A0A4R5UP98"/>
<dbReference type="EMBL" id="SMTL01000001">
    <property type="protein sequence ID" value="TDK39604.1"/>
    <property type="molecule type" value="Genomic_DNA"/>
</dbReference>
<dbReference type="OrthoDB" id="8020822at2"/>
<dbReference type="InterPro" id="IPR009642">
    <property type="entry name" value="DUF1236"/>
</dbReference>
<gene>
    <name evidence="2" type="ORF">E2F50_05705</name>
</gene>
<protein>
    <submittedName>
        <fullName evidence="2">DUF1236 domain-containing protein</fullName>
    </submittedName>
</protein>
<organism evidence="2 3">
    <name type="scientific">Rhizobium deserti</name>
    <dbReference type="NCBI Taxonomy" id="2547961"/>
    <lineage>
        <taxon>Bacteria</taxon>
        <taxon>Pseudomonadati</taxon>
        <taxon>Pseudomonadota</taxon>
        <taxon>Alphaproteobacteria</taxon>
        <taxon>Hyphomicrobiales</taxon>
        <taxon>Rhizobiaceae</taxon>
        <taxon>Rhizobium/Agrobacterium group</taxon>
        <taxon>Rhizobium</taxon>
    </lineage>
</organism>
<evidence type="ECO:0000313" key="2">
    <source>
        <dbReference type="EMBL" id="TDK39604.1"/>
    </source>
</evidence>
<evidence type="ECO:0000313" key="3">
    <source>
        <dbReference type="Proteomes" id="UP000295238"/>
    </source>
</evidence>
<accession>A0A4R5UP98</accession>
<feature type="chain" id="PRO_5020488635" evidence="1">
    <location>
        <begin position="22"/>
        <end position="132"/>
    </location>
</feature>
<keyword evidence="3" id="KW-1185">Reference proteome</keyword>
<evidence type="ECO:0000256" key="1">
    <source>
        <dbReference type="SAM" id="SignalP"/>
    </source>
</evidence>
<sequence>MKKIIILSAAMGIAAATGAFAQEGNGAATGMLGGAATGAIVGGPIGAGVGAVVGAVAGGAIDPPPREVVTYVQEQPMQQSVVVQEPIAVGRAVPETVVLTPVPQNPKYSYTVVNQQRVIVEPQSRKVVQVIN</sequence>
<proteinExistence type="predicted"/>
<dbReference type="Pfam" id="PF06823">
    <property type="entry name" value="DUF1236"/>
    <property type="match status" value="1"/>
</dbReference>
<name>A0A4R5UP98_9HYPH</name>
<comment type="caution">
    <text evidence="2">The sequence shown here is derived from an EMBL/GenBank/DDBJ whole genome shotgun (WGS) entry which is preliminary data.</text>
</comment>
<dbReference type="RefSeq" id="WP_133315049.1">
    <property type="nucleotide sequence ID" value="NZ_SMTL01000001.1"/>
</dbReference>